<comment type="similarity">
    <text evidence="1">Belongs to the 'phage' integrase family.</text>
</comment>
<dbReference type="GO" id="GO:0006310">
    <property type="term" value="P:DNA recombination"/>
    <property type="evidence" value="ECO:0007669"/>
    <property type="project" value="UniProtKB-KW"/>
</dbReference>
<dbReference type="SUPFAM" id="SSF56349">
    <property type="entry name" value="DNA breaking-rejoining enzymes"/>
    <property type="match status" value="1"/>
</dbReference>
<feature type="domain" description="Tyr recombinase" evidence="6">
    <location>
        <begin position="174"/>
        <end position="396"/>
    </location>
</feature>
<proteinExistence type="inferred from homology"/>
<dbReference type="PROSITE" id="PS51898">
    <property type="entry name" value="TYR_RECOMBINASE"/>
    <property type="match status" value="1"/>
</dbReference>
<dbReference type="EMBL" id="NMWT01000028">
    <property type="protein sequence ID" value="PLS26260.1"/>
    <property type="molecule type" value="Genomic_DNA"/>
</dbReference>
<protein>
    <submittedName>
        <fullName evidence="8">Integrase</fullName>
    </submittedName>
</protein>
<evidence type="ECO:0000256" key="5">
    <source>
        <dbReference type="PROSITE-ProRule" id="PRU01248"/>
    </source>
</evidence>
<dbReference type="AlphaFoldDB" id="A0A2N5IWD1"/>
<comment type="caution">
    <text evidence="8">The sequence shown here is derived from an EMBL/GenBank/DDBJ whole genome shotgun (WGS) entry which is preliminary data.</text>
</comment>
<evidence type="ECO:0000259" key="6">
    <source>
        <dbReference type="PROSITE" id="PS51898"/>
    </source>
</evidence>
<dbReference type="PANTHER" id="PTHR30349:SF64">
    <property type="entry name" value="PROPHAGE INTEGRASE INTD-RELATED"/>
    <property type="match status" value="1"/>
</dbReference>
<dbReference type="PANTHER" id="PTHR30349">
    <property type="entry name" value="PHAGE INTEGRASE-RELATED"/>
    <property type="match status" value="1"/>
</dbReference>
<dbReference type="InterPro" id="IPR011010">
    <property type="entry name" value="DNA_brk_join_enz"/>
</dbReference>
<feature type="domain" description="Core-binding (CB)" evidence="7">
    <location>
        <begin position="73"/>
        <end position="153"/>
    </location>
</feature>
<evidence type="ECO:0000259" key="7">
    <source>
        <dbReference type="PROSITE" id="PS51900"/>
    </source>
</evidence>
<dbReference type="OrthoDB" id="1822491at2"/>
<accession>A0A2N5IWD1</accession>
<evidence type="ECO:0000256" key="1">
    <source>
        <dbReference type="ARBA" id="ARBA00008857"/>
    </source>
</evidence>
<keyword evidence="2" id="KW-0229">DNA integration</keyword>
<dbReference type="GO" id="GO:0015074">
    <property type="term" value="P:DNA integration"/>
    <property type="evidence" value="ECO:0007669"/>
    <property type="project" value="UniProtKB-KW"/>
</dbReference>
<evidence type="ECO:0000256" key="4">
    <source>
        <dbReference type="ARBA" id="ARBA00023172"/>
    </source>
</evidence>
<keyword evidence="3 5" id="KW-0238">DNA-binding</keyword>
<dbReference type="Gene3D" id="1.10.443.10">
    <property type="entry name" value="Intergrase catalytic core"/>
    <property type="match status" value="1"/>
</dbReference>
<dbReference type="InterPro" id="IPR013762">
    <property type="entry name" value="Integrase-like_cat_sf"/>
</dbReference>
<dbReference type="InterPro" id="IPR050090">
    <property type="entry name" value="Tyrosine_recombinase_XerCD"/>
</dbReference>
<dbReference type="InterPro" id="IPR004107">
    <property type="entry name" value="Integrase_SAM-like_N"/>
</dbReference>
<organism evidence="8 9">
    <name type="scientific">Bifidobacterium parmae</name>
    <dbReference type="NCBI Taxonomy" id="361854"/>
    <lineage>
        <taxon>Bacteria</taxon>
        <taxon>Bacillati</taxon>
        <taxon>Actinomycetota</taxon>
        <taxon>Actinomycetes</taxon>
        <taxon>Bifidobacteriales</taxon>
        <taxon>Bifidobacteriaceae</taxon>
        <taxon>Bifidobacterium</taxon>
    </lineage>
</organism>
<gene>
    <name evidence="8" type="ORF">Uis4E_1835</name>
</gene>
<evidence type="ECO:0000256" key="3">
    <source>
        <dbReference type="ARBA" id="ARBA00023125"/>
    </source>
</evidence>
<reference evidence="8 9" key="1">
    <citation type="submission" date="2017-07" db="EMBL/GenBank/DDBJ databases">
        <title>Bifidobacterium novel species.</title>
        <authorList>
            <person name="Lugli G.A."/>
            <person name="Milani C."/>
            <person name="Duranti S."/>
            <person name="Mangifesta M."/>
        </authorList>
    </citation>
    <scope>NUCLEOTIDE SEQUENCE [LARGE SCALE GENOMIC DNA]</scope>
    <source>
        <strain evidence="8 9">77</strain>
    </source>
</reference>
<keyword evidence="4" id="KW-0233">DNA recombination</keyword>
<dbReference type="InterPro" id="IPR044068">
    <property type="entry name" value="CB"/>
</dbReference>
<dbReference type="Pfam" id="PF14659">
    <property type="entry name" value="Phage_int_SAM_3"/>
    <property type="match status" value="1"/>
</dbReference>
<sequence>MTDTRRRTPGAGSVIHAKDGTWIIRRELERDPATGRRRRIQAKGRTKAEARERFEARVAEMERTGLLPGTKSPYLKDYAERWLEEYRMNVKPTTYRTRAGRIKACMEVIGHVRLTDLTAEHVRLCMRVLSKRLAPSTLKDHFVSLKMMLDQAELEELIPVDPCRRVRPPRVEPTETHILSPDEPRKLLEAVPNRGAKRRGPAPTADMDEMWALLFELAFAAGMREGERYALMPFQLKRRDGVPGIDVCQQQIQQYGRPGEVEIPGWLKAEHLYGVLWLTTPKTRAARRFVPIPESLWERLWARIKRLGVGPRELVFTNSRSNPVRSSTERYNWRKALRAAGLPMVNVHSARHWTASMAARANMPDDARTTIMGHASITMTNRYTHRDAASLAALLCRAIPDLHGDAGDVIDAEVVEEAA</sequence>
<keyword evidence="9" id="KW-1185">Reference proteome</keyword>
<dbReference type="Gene3D" id="1.10.150.130">
    <property type="match status" value="1"/>
</dbReference>
<evidence type="ECO:0000256" key="2">
    <source>
        <dbReference type="ARBA" id="ARBA00022908"/>
    </source>
</evidence>
<dbReference type="Pfam" id="PF00589">
    <property type="entry name" value="Phage_integrase"/>
    <property type="match status" value="1"/>
</dbReference>
<dbReference type="InterPro" id="IPR010998">
    <property type="entry name" value="Integrase_recombinase_N"/>
</dbReference>
<dbReference type="GO" id="GO:0003677">
    <property type="term" value="F:DNA binding"/>
    <property type="evidence" value="ECO:0007669"/>
    <property type="project" value="UniProtKB-UniRule"/>
</dbReference>
<evidence type="ECO:0000313" key="9">
    <source>
        <dbReference type="Proteomes" id="UP000235034"/>
    </source>
</evidence>
<dbReference type="InterPro" id="IPR002104">
    <property type="entry name" value="Integrase_catalytic"/>
</dbReference>
<dbReference type="PROSITE" id="PS51900">
    <property type="entry name" value="CB"/>
    <property type="match status" value="1"/>
</dbReference>
<dbReference type="Proteomes" id="UP000235034">
    <property type="component" value="Unassembled WGS sequence"/>
</dbReference>
<name>A0A2N5IWD1_9BIFI</name>
<evidence type="ECO:0000313" key="8">
    <source>
        <dbReference type="EMBL" id="PLS26260.1"/>
    </source>
</evidence>